<protein>
    <recommendedName>
        <fullName evidence="5">Tropomyosin</fullName>
    </recommendedName>
</protein>
<organism evidence="3 4">
    <name type="scientific">Dibothriocephalus latus</name>
    <name type="common">Fish tapeworm</name>
    <name type="synonym">Diphyllobothrium latum</name>
    <dbReference type="NCBI Taxonomy" id="60516"/>
    <lineage>
        <taxon>Eukaryota</taxon>
        <taxon>Metazoa</taxon>
        <taxon>Spiralia</taxon>
        <taxon>Lophotrochozoa</taxon>
        <taxon>Platyhelminthes</taxon>
        <taxon>Cestoda</taxon>
        <taxon>Eucestoda</taxon>
        <taxon>Diphyllobothriidea</taxon>
        <taxon>Diphyllobothriidae</taxon>
        <taxon>Dibothriocephalus</taxon>
    </lineage>
</organism>
<feature type="region of interest" description="Disordered" evidence="2">
    <location>
        <begin position="54"/>
        <end position="80"/>
    </location>
</feature>
<evidence type="ECO:0008006" key="5">
    <source>
        <dbReference type="Google" id="ProtNLM"/>
    </source>
</evidence>
<dbReference type="AlphaFoldDB" id="A0A3P7NB97"/>
<dbReference type="Pfam" id="PF00261">
    <property type="entry name" value="Tropomyosin"/>
    <property type="match status" value="1"/>
</dbReference>
<keyword evidence="1" id="KW-0175">Coiled coil</keyword>
<dbReference type="Proteomes" id="UP000281553">
    <property type="component" value="Unassembled WGS sequence"/>
</dbReference>
<dbReference type="SUPFAM" id="SSF57997">
    <property type="entry name" value="Tropomyosin"/>
    <property type="match status" value="1"/>
</dbReference>
<reference evidence="3 4" key="1">
    <citation type="submission" date="2018-11" db="EMBL/GenBank/DDBJ databases">
        <authorList>
            <consortium name="Pathogen Informatics"/>
        </authorList>
    </citation>
    <scope>NUCLEOTIDE SEQUENCE [LARGE SCALE GENOMIC DNA]</scope>
</reference>
<name>A0A3P7NB97_DIBLA</name>
<accession>A0A3P7NB97</accession>
<gene>
    <name evidence="3" type="ORF">DILT_LOCUS16470</name>
</gene>
<evidence type="ECO:0000256" key="2">
    <source>
        <dbReference type="SAM" id="MobiDB-lite"/>
    </source>
</evidence>
<dbReference type="OrthoDB" id="128924at2759"/>
<dbReference type="EMBL" id="UYRU01084997">
    <property type="protein sequence ID" value="VDN34263.1"/>
    <property type="molecule type" value="Genomic_DNA"/>
</dbReference>
<sequence length="104" mass="11785">MEAIKKKMLAMKLDKENAVDLADQLEEQLKEKETEMMKKDEEIGEISKRLTALEAEKESSEAQLAETNQKLEDTEKRATEVSPISVPHIAAINVLNVLTEKDMK</sequence>
<dbReference type="InterPro" id="IPR000533">
    <property type="entry name" value="Tropomyosin"/>
</dbReference>
<proteinExistence type="predicted"/>
<dbReference type="FunFam" id="1.20.5.340:FF:000001">
    <property type="entry name" value="Tropomyosin alpha-1 chain isoform 2"/>
    <property type="match status" value="1"/>
</dbReference>
<keyword evidence="4" id="KW-1185">Reference proteome</keyword>
<evidence type="ECO:0000313" key="3">
    <source>
        <dbReference type="EMBL" id="VDN34263.1"/>
    </source>
</evidence>
<dbReference type="Gene3D" id="1.20.5.340">
    <property type="match status" value="1"/>
</dbReference>
<feature type="compositionally biased region" description="Basic and acidic residues" evidence="2">
    <location>
        <begin position="69"/>
        <end position="79"/>
    </location>
</feature>
<evidence type="ECO:0000313" key="4">
    <source>
        <dbReference type="Proteomes" id="UP000281553"/>
    </source>
</evidence>
<evidence type="ECO:0000256" key="1">
    <source>
        <dbReference type="ARBA" id="ARBA00023054"/>
    </source>
</evidence>